<sequence>MREHTSASFHRPCHGFRDHPFVGSGHLRPDAQAQRDLERENRRLREENEILKKAVRIFTHDRK</sequence>
<protein>
    <submittedName>
        <fullName evidence="2">Transposase IS3/IS911 family protein</fullName>
    </submittedName>
</protein>
<dbReference type="Proteomes" id="UP000000292">
    <property type="component" value="Chromosome"/>
</dbReference>
<feature type="compositionally biased region" description="Basic and acidic residues" evidence="1">
    <location>
        <begin position="27"/>
        <end position="40"/>
    </location>
</feature>
<dbReference type="InterPro" id="IPR009057">
    <property type="entry name" value="Homeodomain-like_sf"/>
</dbReference>
<dbReference type="AlphaFoldDB" id="F8ICU1"/>
<accession>F8ICU1</accession>
<evidence type="ECO:0000313" key="3">
    <source>
        <dbReference type="Proteomes" id="UP000000292"/>
    </source>
</evidence>
<dbReference type="EMBL" id="CP002902">
    <property type="protein sequence ID" value="AEJ43755.1"/>
    <property type="molecule type" value="Genomic_DNA"/>
</dbReference>
<organism evidence="2 3">
    <name type="scientific">Alicyclobacillus acidocaldarius (strain Tc-4-1)</name>
    <name type="common">Bacillus acidocaldarius</name>
    <dbReference type="NCBI Taxonomy" id="1048834"/>
    <lineage>
        <taxon>Bacteria</taxon>
        <taxon>Bacillati</taxon>
        <taxon>Bacillota</taxon>
        <taxon>Bacilli</taxon>
        <taxon>Bacillales</taxon>
        <taxon>Alicyclobacillaceae</taxon>
        <taxon>Alicyclobacillus</taxon>
    </lineage>
</organism>
<reference evidence="2 3" key="1">
    <citation type="journal article" date="2011" name="J. Bacteriol.">
        <title>Complete Genome Sequence of Alicyclobacillus acidocaldarius Strain Tc-4-1.</title>
        <authorList>
            <person name="Chen Y."/>
            <person name="He Y."/>
            <person name="Zhang B."/>
            <person name="Yang J."/>
            <person name="Li W."/>
            <person name="Dong Z."/>
            <person name="Hu S."/>
        </authorList>
    </citation>
    <scope>NUCLEOTIDE SEQUENCE [LARGE SCALE GENOMIC DNA]</scope>
    <source>
        <strain evidence="2 3">Tc-4-1</strain>
    </source>
</reference>
<dbReference type="HOGENOM" id="CLU_2875716_0_0_9"/>
<dbReference type="eggNOG" id="COG2963">
    <property type="taxonomic scope" value="Bacteria"/>
</dbReference>
<dbReference type="STRING" id="1048834.TC41_1838"/>
<evidence type="ECO:0000256" key="1">
    <source>
        <dbReference type="SAM" id="MobiDB-lite"/>
    </source>
</evidence>
<feature type="region of interest" description="Disordered" evidence="1">
    <location>
        <begin position="1"/>
        <end position="40"/>
    </location>
</feature>
<name>F8ICU1_ALIAT</name>
<reference evidence="3" key="2">
    <citation type="submission" date="2011-06" db="EMBL/GenBank/DDBJ databases">
        <title>The complete genome sequence of Alicyclobacillus acidocaldarius sp. Tc-4-1.</title>
        <authorList>
            <person name="Chen Y."/>
            <person name="He Y."/>
            <person name="Dong Z."/>
            <person name="Hu S."/>
        </authorList>
    </citation>
    <scope>NUCLEOTIDE SEQUENCE [LARGE SCALE GENOMIC DNA]</scope>
    <source>
        <strain evidence="3">Tc-4-1</strain>
    </source>
</reference>
<gene>
    <name evidence="2" type="ordered locus">TC41_1838</name>
</gene>
<dbReference type="KEGG" id="aad:TC41_1838"/>
<proteinExistence type="predicted"/>
<evidence type="ECO:0000313" key="2">
    <source>
        <dbReference type="EMBL" id="AEJ43755.1"/>
    </source>
</evidence>
<dbReference type="SUPFAM" id="SSF46689">
    <property type="entry name" value="Homeodomain-like"/>
    <property type="match status" value="1"/>
</dbReference>